<keyword evidence="7" id="KW-0175">Coiled coil</keyword>
<comment type="function">
    <text evidence="6">Involved in control of chromosome replication initiation. Inhibits the cooperative binding of DnaA to the oriC region, thus negatively regulating initiation of chromosome replication. Inhibits the ability of DnaA-ATP to form a helix on DNA; does not disassemble preformed DnaA-DNA helices. Decreases the residence time of DnaA on the chromosome at its binding sites (oriC, replication forks and promoter-binding sites). Tethers DnaA to the replication machinery via the DNA polymerase beta sliding clamp subunit (dnaN). Associates with oriC and other DnaA targets on the chromosome in a DnaA-dependent manner.</text>
</comment>
<dbReference type="PIRSF" id="PIRSF021439">
    <property type="entry name" value="DUF972"/>
    <property type="match status" value="1"/>
</dbReference>
<keyword evidence="1 6" id="KW-0963">Cytoplasm</keyword>
<dbReference type="InterPro" id="IPR010377">
    <property type="entry name" value="YabA"/>
</dbReference>
<comment type="similarity">
    <text evidence="6">Belongs to the YabA family.</text>
</comment>
<dbReference type="GO" id="GO:0008156">
    <property type="term" value="P:negative regulation of DNA replication"/>
    <property type="evidence" value="ECO:0007669"/>
    <property type="project" value="UniProtKB-UniRule"/>
</dbReference>
<keyword evidence="4 6" id="KW-0862">Zinc</keyword>
<comment type="subunit">
    <text evidence="6">Homotetramer. Interacts with both DnaA and DnaN, acting as a bridge between these two proteins.</text>
</comment>
<feature type="binding site" evidence="6">
    <location>
        <position position="84"/>
    </location>
    <ligand>
        <name>Zn(2+)</name>
        <dbReference type="ChEBI" id="CHEBI:29105"/>
    </ligand>
</feature>
<comment type="subcellular location">
    <subcellularLocation>
        <location evidence="6">Cytoplasm</location>
        <location evidence="6">Nucleoid</location>
    </subcellularLocation>
    <text evidence="6">Localizes in tight foci, which correspond to the replisome at mid-cell throughout the cell cycle.</text>
</comment>
<organism evidence="8 9">
    <name type="scientific">Streptococcus agalactiae MRI Z1-216</name>
    <dbReference type="NCBI Taxonomy" id="1154879"/>
    <lineage>
        <taxon>Bacteria</taxon>
        <taxon>Bacillati</taxon>
        <taxon>Bacillota</taxon>
        <taxon>Bacilli</taxon>
        <taxon>Lactobacillales</taxon>
        <taxon>Streptococcaceae</taxon>
        <taxon>Streptococcus</taxon>
    </lineage>
</organism>
<evidence type="ECO:0000256" key="1">
    <source>
        <dbReference type="ARBA" id="ARBA00022490"/>
    </source>
</evidence>
<keyword evidence="3 6" id="KW-0479">Metal-binding</keyword>
<dbReference type="GO" id="GO:0008270">
    <property type="term" value="F:zinc ion binding"/>
    <property type="evidence" value="ECO:0007669"/>
    <property type="project" value="UniProtKB-UniRule"/>
</dbReference>
<evidence type="ECO:0000256" key="4">
    <source>
        <dbReference type="ARBA" id="ARBA00022833"/>
    </source>
</evidence>
<dbReference type="GO" id="GO:0043590">
    <property type="term" value="C:bacterial nucleoid"/>
    <property type="evidence" value="ECO:0007669"/>
    <property type="project" value="UniProtKB-UniRule"/>
</dbReference>
<comment type="caution">
    <text evidence="8">The sequence shown here is derived from an EMBL/GenBank/DDBJ whole genome shotgun (WGS) entry which is preliminary data.</text>
</comment>
<dbReference type="RefSeq" id="WP_000358198.1">
    <property type="nucleotide sequence ID" value="NZ_ALSF01000074.1"/>
</dbReference>
<dbReference type="Pfam" id="PF06156">
    <property type="entry name" value="YabA"/>
    <property type="match status" value="1"/>
</dbReference>
<gene>
    <name evidence="6" type="primary">yabA</name>
    <name evidence="8" type="ORF">SAG0164_03655</name>
</gene>
<dbReference type="GeneID" id="66886420"/>
<dbReference type="GO" id="GO:0006260">
    <property type="term" value="P:DNA replication"/>
    <property type="evidence" value="ECO:0007669"/>
    <property type="project" value="UniProtKB-KW"/>
</dbReference>
<keyword evidence="5 6" id="KW-0236">DNA replication inhibitor</keyword>
<evidence type="ECO:0000313" key="9">
    <source>
        <dbReference type="Proteomes" id="UP000015176"/>
    </source>
</evidence>
<dbReference type="HAMAP" id="MF_01159">
    <property type="entry name" value="YabA"/>
    <property type="match status" value="1"/>
</dbReference>
<proteinExistence type="inferred from homology"/>
<protein>
    <recommendedName>
        <fullName evidence="6">Replication initiation control protein YabA</fullName>
    </recommendedName>
</protein>
<evidence type="ECO:0000256" key="7">
    <source>
        <dbReference type="SAM" id="Coils"/>
    </source>
</evidence>
<keyword evidence="2 6" id="KW-0235">DNA replication</keyword>
<dbReference type="NCBIfam" id="NF009640">
    <property type="entry name" value="PRK13169.1-1"/>
    <property type="match status" value="1"/>
</dbReference>
<evidence type="ECO:0000256" key="5">
    <source>
        <dbReference type="ARBA" id="ARBA00022880"/>
    </source>
</evidence>
<name>A0AAD3A3U3_STRAG</name>
<evidence type="ECO:0000256" key="3">
    <source>
        <dbReference type="ARBA" id="ARBA00022723"/>
    </source>
</evidence>
<dbReference type="AlphaFoldDB" id="A0AAD3A3U3"/>
<feature type="coiled-coil region" evidence="7">
    <location>
        <begin position="24"/>
        <end position="51"/>
    </location>
</feature>
<reference evidence="8 9" key="1">
    <citation type="submission" date="2012-07" db="EMBL/GenBank/DDBJ databases">
        <authorList>
            <person name="Moroni P."/>
            <person name="Richards V.P."/>
            <person name="Durkin S.A.S."/>
            <person name="Kim M."/>
            <person name="Pavinski Bitar P.D."/>
            <person name="Stanhope M.J."/>
            <person name="Town C.D."/>
            <person name="Zadoks R.N."/>
            <person name="Venter J.C."/>
        </authorList>
    </citation>
    <scope>NUCLEOTIDE SEQUENCE [LARGE SCALE GENOMIC DNA]</scope>
    <source>
        <strain evidence="8 9">MRI Z1-216</strain>
    </source>
</reference>
<sequence length="108" mass="12655">MDKKDLFDAFDDFSQNLLVGLSEIETMKKQIQKLLEENTVLRIENGKLRERLSVIEAETETAVKNSKQGRELLEGIYNDGFHICNTFYGQRRENDEECAFCIELLYRD</sequence>
<feature type="binding site" evidence="6">
    <location>
        <position position="82"/>
    </location>
    <ligand>
        <name>Zn(2+)</name>
        <dbReference type="ChEBI" id="CHEBI:29105"/>
    </ligand>
</feature>
<dbReference type="SMR" id="A0AAD3A3U3"/>
<feature type="binding site" evidence="6">
    <location>
        <position position="101"/>
    </location>
    <ligand>
        <name>Zn(2+)</name>
        <dbReference type="ChEBI" id="CHEBI:29105"/>
    </ligand>
</feature>
<comment type="cofactor">
    <cofactor evidence="6">
        <name>Zn(2+)</name>
        <dbReference type="ChEBI" id="CHEBI:29105"/>
    </cofactor>
    <text evidence="6">Binds 1 zinc ion per subunit.</text>
</comment>
<accession>A0AAD3A3U3</accession>
<evidence type="ECO:0000313" key="8">
    <source>
        <dbReference type="EMBL" id="EPU38863.1"/>
    </source>
</evidence>
<evidence type="ECO:0000256" key="6">
    <source>
        <dbReference type="HAMAP-Rule" id="MF_01159"/>
    </source>
</evidence>
<dbReference type="EMBL" id="ALSF01000074">
    <property type="protein sequence ID" value="EPU38863.1"/>
    <property type="molecule type" value="Genomic_DNA"/>
</dbReference>
<dbReference type="Proteomes" id="UP000015176">
    <property type="component" value="Unassembled WGS sequence"/>
</dbReference>
<feature type="binding site" evidence="6">
    <location>
        <position position="98"/>
    </location>
    <ligand>
        <name>Zn(2+)</name>
        <dbReference type="ChEBI" id="CHEBI:29105"/>
    </ligand>
</feature>
<evidence type="ECO:0000256" key="2">
    <source>
        <dbReference type="ARBA" id="ARBA00022705"/>
    </source>
</evidence>